<dbReference type="Gene3D" id="2.80.10.50">
    <property type="match status" value="3"/>
</dbReference>
<feature type="region of interest" description="Disordered" evidence="1">
    <location>
        <begin position="157"/>
        <end position="180"/>
    </location>
</feature>
<reference evidence="2 3" key="1">
    <citation type="submission" date="2016-10" db="EMBL/GenBank/DDBJ databases">
        <authorList>
            <person name="Varghese N."/>
            <person name="Submissions S."/>
        </authorList>
    </citation>
    <scope>NUCLEOTIDE SEQUENCE [LARGE SCALE GENOMIC DNA]</scope>
    <source>
        <strain evidence="2 3">DSM 16733</strain>
    </source>
</reference>
<dbReference type="EMBL" id="LT629790">
    <property type="protein sequence ID" value="SDU16857.1"/>
    <property type="molecule type" value="Genomic_DNA"/>
</dbReference>
<evidence type="ECO:0000313" key="3">
    <source>
        <dbReference type="Proteomes" id="UP000183772"/>
    </source>
</evidence>
<dbReference type="GeneID" id="76211054"/>
<dbReference type="InterPro" id="IPR013431">
    <property type="entry name" value="Delta_60_rpt"/>
</dbReference>
<evidence type="ECO:0000256" key="1">
    <source>
        <dbReference type="SAM" id="MobiDB-lite"/>
    </source>
</evidence>
<accession>A0AAX2D6P3</accession>
<dbReference type="RefSeq" id="WP_052126413.1">
    <property type="nucleotide sequence ID" value="NZ_LT629790.1"/>
</dbReference>
<dbReference type="Proteomes" id="UP000183772">
    <property type="component" value="Chromosome I"/>
</dbReference>
<organism evidence="2 3">
    <name type="scientific">Pseudomonas mediterranea</name>
    <dbReference type="NCBI Taxonomy" id="183795"/>
    <lineage>
        <taxon>Bacteria</taxon>
        <taxon>Pseudomonadati</taxon>
        <taxon>Pseudomonadota</taxon>
        <taxon>Gammaproteobacteria</taxon>
        <taxon>Pseudomonadales</taxon>
        <taxon>Pseudomonadaceae</taxon>
        <taxon>Pseudomonas</taxon>
    </lineage>
</organism>
<protein>
    <submittedName>
        <fullName evidence="2">Delta-60 repeat domain-containing protein</fullName>
    </submittedName>
</protein>
<name>A0AAX2D6P3_9PSED</name>
<feature type="compositionally biased region" description="Acidic residues" evidence="1">
    <location>
        <begin position="160"/>
        <end position="169"/>
    </location>
</feature>
<sequence length="454" mass="49047">MTQPTHTATAGTLDPSFADEGVLKFPIPEISGFYTQAILTLPNKQILLSLELSGGLGSPTVIARLNENGSLDTDFGGNGSGLVEIRIGMEDARQDVRNIYRLSDGGWLVMGSYSKSPNSGLYLVRYREDWQLDESFGEKGVRLVPYATMGNPRYVGLDGEALESSDEDSSTGAPRASGNKGATALQQLNGKIFLTHVVTTKSGQIKGIVLRLNSDGSNDYTFNELGFAIIELEGIDYRHNFTESVAVQMDGKVLVGGLFYLGDQNGGGVYVTRFDAMGRLDRSFNGGTVTVRNAIGSHLRTIEIREADGSIVAAGDAMRDGARNGMMFVLTEGGFFDFNFNRGQPLFSRLVPQGMEWWRCVLLADGSIIASGTTGNGFATEDAKVLTARLLPDGSLDPTFNGNGFTVFDEEVTFESMQDMTMMADGRIIECGLNWVETDFAPGIAGGWVIRYLA</sequence>
<evidence type="ECO:0000313" key="2">
    <source>
        <dbReference type="EMBL" id="SDU16857.1"/>
    </source>
</evidence>
<gene>
    <name evidence="2" type="ORF">SAMN05216476_0748</name>
</gene>
<keyword evidence="3" id="KW-1185">Reference proteome</keyword>
<dbReference type="AlphaFoldDB" id="A0AAX2D6P3"/>
<dbReference type="Pfam" id="PF17164">
    <property type="entry name" value="DUF5122"/>
    <property type="match status" value="4"/>
</dbReference>
<proteinExistence type="predicted"/>
<dbReference type="NCBIfam" id="TIGR02608">
    <property type="entry name" value="delta_60_rpt"/>
    <property type="match status" value="5"/>
</dbReference>